<evidence type="ECO:0000256" key="4">
    <source>
        <dbReference type="ARBA" id="ARBA00022605"/>
    </source>
</evidence>
<dbReference type="EMBL" id="JAWCUD010000002">
    <property type="protein sequence ID" value="MDU0201518.1"/>
    <property type="molecule type" value="Genomic_DNA"/>
</dbReference>
<feature type="binding site" evidence="11">
    <location>
        <position position="17"/>
    </location>
    <ligand>
        <name>Mg(2+)</name>
        <dbReference type="ChEBI" id="CHEBI:18420"/>
    </ligand>
</feature>
<dbReference type="InterPro" id="IPR031322">
    <property type="entry name" value="Shikimate/glucono_kinase"/>
</dbReference>
<keyword evidence="11" id="KW-0479">Metal-binding</keyword>
<keyword evidence="8 11" id="KW-0067">ATP-binding</keyword>
<keyword evidence="9 11" id="KW-0057">Aromatic amino acid biosynthesis</keyword>
<evidence type="ECO:0000256" key="5">
    <source>
        <dbReference type="ARBA" id="ARBA00022679"/>
    </source>
</evidence>
<keyword evidence="7 11" id="KW-0418">Kinase</keyword>
<keyword evidence="11" id="KW-0460">Magnesium</keyword>
<evidence type="ECO:0000313" key="12">
    <source>
        <dbReference type="EMBL" id="MDU0201518.1"/>
    </source>
</evidence>
<evidence type="ECO:0000256" key="6">
    <source>
        <dbReference type="ARBA" id="ARBA00022741"/>
    </source>
</evidence>
<keyword evidence="11" id="KW-0963">Cytoplasm</keyword>
<dbReference type="PANTHER" id="PTHR21087:SF16">
    <property type="entry name" value="SHIKIMATE KINASE 1, CHLOROPLASTIC"/>
    <property type="match status" value="1"/>
</dbReference>
<feature type="binding site" evidence="11">
    <location>
        <begin position="13"/>
        <end position="18"/>
    </location>
    <ligand>
        <name>ATP</name>
        <dbReference type="ChEBI" id="CHEBI:30616"/>
    </ligand>
</feature>
<dbReference type="InterPro" id="IPR027417">
    <property type="entry name" value="P-loop_NTPase"/>
</dbReference>
<dbReference type="PANTHER" id="PTHR21087">
    <property type="entry name" value="SHIKIMATE KINASE"/>
    <property type="match status" value="1"/>
</dbReference>
<comment type="subcellular location">
    <subcellularLocation>
        <location evidence="11">Cytoplasm</location>
    </subcellularLocation>
</comment>
<sequence length="168" mass="18501">MTTSNLVLVGFMGTGKSTVGKKLAERLGWKFQDSDAVLEDELQTSIADLFRQHGEAHFRSLESKTLESLLAQRGQIVATGGGAVLAEENRACMLRNGFVVALKASPETIIHRVSADINRPLLQGNLEERVHTLLEQRKSAYDFAHTVIDTTELTTDQIVDLIIQQANL</sequence>
<evidence type="ECO:0000256" key="7">
    <source>
        <dbReference type="ARBA" id="ARBA00022777"/>
    </source>
</evidence>
<dbReference type="SUPFAM" id="SSF52540">
    <property type="entry name" value="P-loop containing nucleoside triphosphate hydrolases"/>
    <property type="match status" value="1"/>
</dbReference>
<protein>
    <recommendedName>
        <fullName evidence="3 11">Shikimate kinase</fullName>
        <shortName evidence="11">SK</shortName>
        <ecNumber evidence="3 11">2.7.1.71</ecNumber>
    </recommendedName>
</protein>
<feature type="binding site" evidence="11">
    <location>
        <position position="59"/>
    </location>
    <ligand>
        <name>substrate</name>
    </ligand>
</feature>
<feature type="binding site" evidence="11">
    <location>
        <position position="137"/>
    </location>
    <ligand>
        <name>substrate</name>
    </ligand>
</feature>
<name>A0ABU3RB97_9BACL</name>
<evidence type="ECO:0000256" key="1">
    <source>
        <dbReference type="ARBA" id="ARBA00004842"/>
    </source>
</evidence>
<dbReference type="RefSeq" id="WP_315951307.1">
    <property type="nucleotide sequence ID" value="NZ_JAWCUD010000002.1"/>
</dbReference>
<feature type="binding site" evidence="11">
    <location>
        <position position="119"/>
    </location>
    <ligand>
        <name>ATP</name>
        <dbReference type="ChEBI" id="CHEBI:30616"/>
    </ligand>
</feature>
<comment type="similarity">
    <text evidence="2 11">Belongs to the shikimate kinase family.</text>
</comment>
<evidence type="ECO:0000256" key="8">
    <source>
        <dbReference type="ARBA" id="ARBA00022840"/>
    </source>
</evidence>
<comment type="subunit">
    <text evidence="11">Monomer.</text>
</comment>
<dbReference type="GO" id="GO:0004765">
    <property type="term" value="F:shikimate kinase activity"/>
    <property type="evidence" value="ECO:0007669"/>
    <property type="project" value="UniProtKB-EC"/>
</dbReference>
<comment type="pathway">
    <text evidence="1 11">Metabolic intermediate biosynthesis; chorismate biosynthesis; chorismate from D-erythrose 4-phosphate and phosphoenolpyruvate: step 5/7.</text>
</comment>
<comment type="catalytic activity">
    <reaction evidence="10 11">
        <text>shikimate + ATP = 3-phosphoshikimate + ADP + H(+)</text>
        <dbReference type="Rhea" id="RHEA:13121"/>
        <dbReference type="ChEBI" id="CHEBI:15378"/>
        <dbReference type="ChEBI" id="CHEBI:30616"/>
        <dbReference type="ChEBI" id="CHEBI:36208"/>
        <dbReference type="ChEBI" id="CHEBI:145989"/>
        <dbReference type="ChEBI" id="CHEBI:456216"/>
        <dbReference type="EC" id="2.7.1.71"/>
    </reaction>
</comment>
<keyword evidence="4 11" id="KW-0028">Amino-acid biosynthesis</keyword>
<dbReference type="Proteomes" id="UP001260980">
    <property type="component" value="Unassembled WGS sequence"/>
</dbReference>
<keyword evidence="13" id="KW-1185">Reference proteome</keyword>
<dbReference type="PROSITE" id="PS01128">
    <property type="entry name" value="SHIKIMATE_KINASE"/>
    <property type="match status" value="1"/>
</dbReference>
<comment type="caution">
    <text evidence="12">The sequence shown here is derived from an EMBL/GenBank/DDBJ whole genome shotgun (WGS) entry which is preliminary data.</text>
</comment>
<comment type="caution">
    <text evidence="11">Lacks conserved residue(s) required for the propagation of feature annotation.</text>
</comment>
<evidence type="ECO:0000256" key="9">
    <source>
        <dbReference type="ARBA" id="ARBA00023141"/>
    </source>
</evidence>
<dbReference type="CDD" id="cd00464">
    <property type="entry name" value="SK"/>
    <property type="match status" value="1"/>
</dbReference>
<comment type="function">
    <text evidence="11">Catalyzes the specific phosphorylation of the 3-hydroxyl group of shikimic acid using ATP as a cosubstrate.</text>
</comment>
<dbReference type="Pfam" id="PF01202">
    <property type="entry name" value="SKI"/>
    <property type="match status" value="1"/>
</dbReference>
<comment type="cofactor">
    <cofactor evidence="11">
        <name>Mg(2+)</name>
        <dbReference type="ChEBI" id="CHEBI:18420"/>
    </cofactor>
    <text evidence="11">Binds 1 Mg(2+) ion per subunit.</text>
</comment>
<evidence type="ECO:0000313" key="13">
    <source>
        <dbReference type="Proteomes" id="UP001260980"/>
    </source>
</evidence>
<evidence type="ECO:0000256" key="3">
    <source>
        <dbReference type="ARBA" id="ARBA00012154"/>
    </source>
</evidence>
<gene>
    <name evidence="11" type="primary">aroK</name>
    <name evidence="12" type="ORF">RQP52_10470</name>
</gene>
<dbReference type="Gene3D" id="3.40.50.300">
    <property type="entry name" value="P-loop containing nucleotide triphosphate hydrolases"/>
    <property type="match status" value="1"/>
</dbReference>
<keyword evidence="6 11" id="KW-0547">Nucleotide-binding</keyword>
<keyword evidence="5 11" id="KW-0808">Transferase</keyword>
<evidence type="ECO:0000256" key="11">
    <source>
        <dbReference type="HAMAP-Rule" id="MF_00109"/>
    </source>
</evidence>
<accession>A0ABU3RB97</accession>
<dbReference type="PRINTS" id="PR01100">
    <property type="entry name" value="SHIKIMTKNASE"/>
</dbReference>
<feature type="binding site" evidence="11">
    <location>
        <position position="35"/>
    </location>
    <ligand>
        <name>substrate</name>
    </ligand>
</feature>
<evidence type="ECO:0000256" key="2">
    <source>
        <dbReference type="ARBA" id="ARBA00006997"/>
    </source>
</evidence>
<organism evidence="12 13">
    <name type="scientific">Paenibacillus violae</name>
    <dbReference type="NCBI Taxonomy" id="3077234"/>
    <lineage>
        <taxon>Bacteria</taxon>
        <taxon>Bacillati</taxon>
        <taxon>Bacillota</taxon>
        <taxon>Bacilli</taxon>
        <taxon>Bacillales</taxon>
        <taxon>Paenibacillaceae</taxon>
        <taxon>Paenibacillus</taxon>
    </lineage>
</organism>
<dbReference type="InterPro" id="IPR023000">
    <property type="entry name" value="Shikimate_kinase_CS"/>
</dbReference>
<proteinExistence type="inferred from homology"/>
<reference evidence="12 13" key="1">
    <citation type="submission" date="2023-10" db="EMBL/GenBank/DDBJ databases">
        <title>Paenibacillus strain PFR10 Genome sequencing and assembly.</title>
        <authorList>
            <person name="Kim I."/>
        </authorList>
    </citation>
    <scope>NUCLEOTIDE SEQUENCE [LARGE SCALE GENOMIC DNA]</scope>
    <source>
        <strain evidence="12 13">PFR10</strain>
    </source>
</reference>
<dbReference type="HAMAP" id="MF_00109">
    <property type="entry name" value="Shikimate_kinase"/>
    <property type="match status" value="1"/>
</dbReference>
<evidence type="ECO:0000256" key="10">
    <source>
        <dbReference type="ARBA" id="ARBA00048567"/>
    </source>
</evidence>
<dbReference type="InterPro" id="IPR000623">
    <property type="entry name" value="Shikimate_kinase/TSH1"/>
</dbReference>
<dbReference type="EC" id="2.7.1.71" evidence="3 11"/>
<feature type="binding site" evidence="11">
    <location>
        <position position="81"/>
    </location>
    <ligand>
        <name>substrate</name>
    </ligand>
</feature>